<reference evidence="1" key="2">
    <citation type="submission" date="2020-11" db="EMBL/GenBank/DDBJ databases">
        <authorList>
            <person name="McCartney M.A."/>
            <person name="Auch B."/>
            <person name="Kono T."/>
            <person name="Mallez S."/>
            <person name="Becker A."/>
            <person name="Gohl D.M."/>
            <person name="Silverstein K.A.T."/>
            <person name="Koren S."/>
            <person name="Bechman K.B."/>
            <person name="Herman A."/>
            <person name="Abrahante J.E."/>
            <person name="Garbe J."/>
        </authorList>
    </citation>
    <scope>NUCLEOTIDE SEQUENCE</scope>
    <source>
        <strain evidence="1">Duluth1</strain>
        <tissue evidence="1">Whole animal</tissue>
    </source>
</reference>
<keyword evidence="2" id="KW-1185">Reference proteome</keyword>
<name>A0A9D4N4E6_DREPO</name>
<dbReference type="Proteomes" id="UP000828390">
    <property type="component" value="Unassembled WGS sequence"/>
</dbReference>
<reference evidence="1" key="1">
    <citation type="journal article" date="2019" name="bioRxiv">
        <title>The Genome of the Zebra Mussel, Dreissena polymorpha: A Resource for Invasive Species Research.</title>
        <authorList>
            <person name="McCartney M.A."/>
            <person name="Auch B."/>
            <person name="Kono T."/>
            <person name="Mallez S."/>
            <person name="Zhang Y."/>
            <person name="Obille A."/>
            <person name="Becker A."/>
            <person name="Abrahante J.E."/>
            <person name="Garbe J."/>
            <person name="Badalamenti J.P."/>
            <person name="Herman A."/>
            <person name="Mangelson H."/>
            <person name="Liachko I."/>
            <person name="Sullivan S."/>
            <person name="Sone E.D."/>
            <person name="Koren S."/>
            <person name="Silverstein K.A.T."/>
            <person name="Beckman K.B."/>
            <person name="Gohl D.M."/>
        </authorList>
    </citation>
    <scope>NUCLEOTIDE SEQUENCE</scope>
    <source>
        <strain evidence="1">Duluth1</strain>
        <tissue evidence="1">Whole animal</tissue>
    </source>
</reference>
<sequence>MTDEVFSVWTRNGAIFFKNVQDQVTRVNFEDYQTWQLWPIFQTMEVIWSRTVQNQWVENRRTLNLQGSVCNAYDDYTYRLQGL</sequence>
<comment type="caution">
    <text evidence="1">The sequence shown here is derived from an EMBL/GenBank/DDBJ whole genome shotgun (WGS) entry which is preliminary data.</text>
</comment>
<proteinExistence type="predicted"/>
<evidence type="ECO:0000313" key="2">
    <source>
        <dbReference type="Proteomes" id="UP000828390"/>
    </source>
</evidence>
<gene>
    <name evidence="1" type="ORF">DPMN_013529</name>
</gene>
<evidence type="ECO:0000313" key="1">
    <source>
        <dbReference type="EMBL" id="KAH3889473.1"/>
    </source>
</evidence>
<accession>A0A9D4N4E6</accession>
<protein>
    <submittedName>
        <fullName evidence="1">Uncharacterized protein</fullName>
    </submittedName>
</protein>
<dbReference type="AlphaFoldDB" id="A0A9D4N4E6"/>
<dbReference type="EMBL" id="JAIWYP010000001">
    <property type="protein sequence ID" value="KAH3889473.1"/>
    <property type="molecule type" value="Genomic_DNA"/>
</dbReference>
<organism evidence="1 2">
    <name type="scientific">Dreissena polymorpha</name>
    <name type="common">Zebra mussel</name>
    <name type="synonym">Mytilus polymorpha</name>
    <dbReference type="NCBI Taxonomy" id="45954"/>
    <lineage>
        <taxon>Eukaryota</taxon>
        <taxon>Metazoa</taxon>
        <taxon>Spiralia</taxon>
        <taxon>Lophotrochozoa</taxon>
        <taxon>Mollusca</taxon>
        <taxon>Bivalvia</taxon>
        <taxon>Autobranchia</taxon>
        <taxon>Heteroconchia</taxon>
        <taxon>Euheterodonta</taxon>
        <taxon>Imparidentia</taxon>
        <taxon>Neoheterodontei</taxon>
        <taxon>Myida</taxon>
        <taxon>Dreissenoidea</taxon>
        <taxon>Dreissenidae</taxon>
        <taxon>Dreissena</taxon>
    </lineage>
</organism>